<gene>
    <name evidence="3" type="ORF">JEU22_01705</name>
</gene>
<proteinExistence type="predicted"/>
<evidence type="ECO:0000313" key="4">
    <source>
        <dbReference type="Proteomes" id="UP000637061"/>
    </source>
</evidence>
<dbReference type="InterPro" id="IPR049522">
    <property type="entry name" value="ART-PolyVal_dom"/>
</dbReference>
<evidence type="ECO:0000313" key="3">
    <source>
        <dbReference type="EMBL" id="MBI6882614.1"/>
    </source>
</evidence>
<protein>
    <recommendedName>
        <fullName evidence="2">ART-PolyVal-like domain-containing protein</fullName>
    </recommendedName>
</protein>
<feature type="domain" description="ART-PolyVal-like" evidence="2">
    <location>
        <begin position="48"/>
        <end position="161"/>
    </location>
</feature>
<accession>A0A8I1EA38</accession>
<dbReference type="RefSeq" id="WP_198746227.1">
    <property type="nucleotide sequence ID" value="NZ_JAEHTE010000001.1"/>
</dbReference>
<feature type="region of interest" description="Disordered" evidence="1">
    <location>
        <begin position="173"/>
        <end position="192"/>
    </location>
</feature>
<sequence>MPTDYQIPEDLDLHPDHTPIPDPVSAPAELLSSKAFLDWFGTSTVVTETGAPLMIFHGTAREDREFRSSRHYDLEGAYFTPCYKEAKSHAHMDSSIDCEQPYVISAFVRLINPFRMNNYDSQVLSTQQVLDLKARGFDGVIGVDEETGIVGEYVAFDPSQIAQFHRGKIAIPESPRPARKIHRHSEDLSPSP</sequence>
<dbReference type="AlphaFoldDB" id="A0A8I1EA38"/>
<name>A0A8I1EA38_PSEPU</name>
<evidence type="ECO:0000259" key="2">
    <source>
        <dbReference type="Pfam" id="PF18760"/>
    </source>
</evidence>
<dbReference type="Proteomes" id="UP000637061">
    <property type="component" value="Unassembled WGS sequence"/>
</dbReference>
<feature type="region of interest" description="Disordered" evidence="1">
    <location>
        <begin position="1"/>
        <end position="24"/>
    </location>
</feature>
<reference evidence="3" key="1">
    <citation type="submission" date="2020-12" db="EMBL/GenBank/DDBJ databases">
        <title>Enhanced detection system for hospital associated transmission using whole genome sequencing surveillance.</title>
        <authorList>
            <person name="Harrison L.H."/>
            <person name="Van Tyne D."/>
            <person name="Marsh J.W."/>
            <person name="Griffith M.P."/>
            <person name="Snyder D.J."/>
            <person name="Cooper V.S."/>
            <person name="Mustapha M."/>
        </authorList>
    </citation>
    <scope>NUCLEOTIDE SEQUENCE</scope>
    <source>
        <strain evidence="3">PSB00042</strain>
    </source>
</reference>
<dbReference type="Pfam" id="PF18760">
    <property type="entry name" value="ART-PolyVal"/>
    <property type="match status" value="1"/>
</dbReference>
<organism evidence="3 4">
    <name type="scientific">Pseudomonas putida</name>
    <name type="common">Arthrobacter siderocapsulatus</name>
    <dbReference type="NCBI Taxonomy" id="303"/>
    <lineage>
        <taxon>Bacteria</taxon>
        <taxon>Pseudomonadati</taxon>
        <taxon>Pseudomonadota</taxon>
        <taxon>Gammaproteobacteria</taxon>
        <taxon>Pseudomonadales</taxon>
        <taxon>Pseudomonadaceae</taxon>
        <taxon>Pseudomonas</taxon>
    </lineage>
</organism>
<evidence type="ECO:0000256" key="1">
    <source>
        <dbReference type="SAM" id="MobiDB-lite"/>
    </source>
</evidence>
<comment type="caution">
    <text evidence="3">The sequence shown here is derived from an EMBL/GenBank/DDBJ whole genome shotgun (WGS) entry which is preliminary data.</text>
</comment>
<dbReference type="EMBL" id="JAEHTE010000001">
    <property type="protein sequence ID" value="MBI6882614.1"/>
    <property type="molecule type" value="Genomic_DNA"/>
</dbReference>